<keyword evidence="16" id="KW-1185">Reference proteome</keyword>
<evidence type="ECO:0000256" key="7">
    <source>
        <dbReference type="ARBA" id="ARBA00022617"/>
    </source>
</evidence>
<dbReference type="Gene3D" id="3.40.50.360">
    <property type="match status" value="1"/>
</dbReference>
<dbReference type="InterPro" id="IPR001094">
    <property type="entry name" value="Flavdoxin-like"/>
</dbReference>
<keyword evidence="9" id="KW-0521">NADP</keyword>
<dbReference type="PROSITE" id="PS00365">
    <property type="entry name" value="NIR_SIR"/>
    <property type="match status" value="1"/>
</dbReference>
<dbReference type="EC" id="1.8.1.2" evidence="5"/>
<dbReference type="SUPFAM" id="SSF56014">
    <property type="entry name" value="Nitrite and sulphite reductase 4Fe-4S domain-like"/>
    <property type="match status" value="2"/>
</dbReference>
<dbReference type="GO" id="GO:0046872">
    <property type="term" value="F:metal ion binding"/>
    <property type="evidence" value="ECO:0007669"/>
    <property type="project" value="UniProtKB-KW"/>
</dbReference>
<dbReference type="GO" id="GO:0009337">
    <property type="term" value="C:sulfite reductase complex (NADPH)"/>
    <property type="evidence" value="ECO:0007669"/>
    <property type="project" value="TreeGrafter"/>
</dbReference>
<dbReference type="PROSITE" id="PS50902">
    <property type="entry name" value="FLAVODOXIN_LIKE"/>
    <property type="match status" value="1"/>
</dbReference>
<dbReference type="InterPro" id="IPR006067">
    <property type="entry name" value="NO2/SO3_Rdtase_4Fe4S_dom"/>
</dbReference>
<feature type="domain" description="Flavodoxin-like" evidence="14">
    <location>
        <begin position="691"/>
        <end position="839"/>
    </location>
</feature>
<name>A0A9P6W986_MAUEX</name>
<evidence type="ECO:0000256" key="1">
    <source>
        <dbReference type="ARBA" id="ARBA00001929"/>
    </source>
</evidence>
<evidence type="ECO:0000256" key="12">
    <source>
        <dbReference type="ARBA" id="ARBA00023014"/>
    </source>
</evidence>
<dbReference type="SUPFAM" id="SSF55124">
    <property type="entry name" value="Nitrite/Sulfite reductase N-terminal domain-like"/>
    <property type="match status" value="2"/>
</dbReference>
<dbReference type="PANTHER" id="PTHR11493">
    <property type="entry name" value="SULFITE REDUCTASE [NADPH] SUBUNIT BETA-RELATED"/>
    <property type="match status" value="1"/>
</dbReference>
<dbReference type="GO" id="GO:0000103">
    <property type="term" value="P:sulfate assimilation"/>
    <property type="evidence" value="ECO:0007669"/>
    <property type="project" value="UniProtKB-ARBA"/>
</dbReference>
<dbReference type="GO" id="GO:0051539">
    <property type="term" value="F:4 iron, 4 sulfur cluster binding"/>
    <property type="evidence" value="ECO:0007669"/>
    <property type="project" value="UniProtKB-KW"/>
</dbReference>
<dbReference type="GO" id="GO:0020037">
    <property type="term" value="F:heme binding"/>
    <property type="evidence" value="ECO:0007669"/>
    <property type="project" value="InterPro"/>
</dbReference>
<comment type="cofactor">
    <cofactor evidence="2">
        <name>[4Fe-4S] cluster</name>
        <dbReference type="ChEBI" id="CHEBI:49883"/>
    </cofactor>
</comment>
<dbReference type="InterPro" id="IPR045854">
    <property type="entry name" value="NO2/SO3_Rdtase_4Fe4S_sf"/>
</dbReference>
<evidence type="ECO:0000313" key="16">
    <source>
        <dbReference type="Proteomes" id="UP000750334"/>
    </source>
</evidence>
<keyword evidence="11" id="KW-0408">Iron</keyword>
<dbReference type="Gene3D" id="3.40.50.920">
    <property type="match status" value="1"/>
</dbReference>
<comment type="cofactor">
    <cofactor evidence="1">
        <name>siroheme</name>
        <dbReference type="ChEBI" id="CHEBI:60052"/>
    </cofactor>
</comment>
<dbReference type="Pfam" id="PF03460">
    <property type="entry name" value="NIR_SIR_ferr"/>
    <property type="match status" value="2"/>
</dbReference>
<evidence type="ECO:0000313" key="15">
    <source>
        <dbReference type="EMBL" id="KAG0667786.1"/>
    </source>
</evidence>
<evidence type="ECO:0000256" key="10">
    <source>
        <dbReference type="ARBA" id="ARBA00023002"/>
    </source>
</evidence>
<dbReference type="InterPro" id="IPR006066">
    <property type="entry name" value="NO2/SO3_Rdtase_FeS/sirohaem_BS"/>
</dbReference>
<dbReference type="Pfam" id="PF01077">
    <property type="entry name" value="NIR_SIR"/>
    <property type="match status" value="1"/>
</dbReference>
<dbReference type="Gene3D" id="3.90.480.10">
    <property type="entry name" value="Sulfite Reductase Hemoprotein,Domain 2"/>
    <property type="match status" value="1"/>
</dbReference>
<dbReference type="GO" id="GO:0010181">
    <property type="term" value="F:FMN binding"/>
    <property type="evidence" value="ECO:0007669"/>
    <property type="project" value="InterPro"/>
</dbReference>
<sequence length="1451" mass="163064">MTATSDASLKQTLYRFAARDPLNKLYYTTLNKGQSTKEAIPDAAVQLLNENDPFATILENISETLTTVFTDEQTLLKSLPHLFQLEQKPIIINIDLSLQDYSIVSAIKDLNIVTLVSNDGSSTIAHAQLASNIALQRQIPVFHFINYSIIDKSGEIIPDFQEIEQSQERTEDKNDDEEEEEISLEQYLTEQKIQSFDLLAQGSSPSVAIVNLSHYSKDIASALPNTASLIDVKIYRPWNIQELLQLIAPSVSKIVVIQGSYKDTSTTGSQSLDPFLLDFFSDFQKLVERNIDQVILTKVGELPFDAIPDSLDIIINNAHKENPDQNLYIGKPYHEQIQNKEYIDLIHSSVKNVLKLEEAYLKVLRQLFSSNLQILNEYSNDTVNCNTPEYGFGYYLRQDETHEQLINLVKSSLDVSLFAGVSNSSALVENLSKWLKFNESLDSQQVEEANVIAHDIFETLLANKSNDTIAKFLSVASTEVAFSFKSHWLVGSDAWSYDLGNSGVHNVLSSKKNINMLLIDSEPYTAKNKIAHKKNVGLYAMNYHNVYVASVAVYSSYTQLLTAMIEANKFNGPSLILAYLPYSEESNTPLDVLKETKVAVESGYWPLYRYDPSKEDEDDETHGFTLDSSVIKKELQDFLDRENKLTLLIKKYPIVADNIKNSASDTITRNQDARNKAALDELLDGLSGPPLHIYYSSDGSNSINLATRLCKRAVARGLKATVLSMEQVIIDELPGEENVIFFTSTAGQGEFPQDGKSFWDELKASTIDLAGLNVSVFGLGDSKYWPRKEDARYYNKPSKDLAAKLEVLGANFIVPLGLGDDQDADGFQEGYQAWEPKLWEALGVDNVDVPDEPRPWNNEDMKLNSDFLRGTIVEGLNDESTLAIHPYDQQLTKFHGCYMQDDRDIRDIRKAQGLEPLFSFMSRVRLPGGKATPEQWLALDKIASEVGNGTMKISTRATFQLHGILKKDLKHAIRGMNSTLMDTLAACGDVNRNVVVTALPTNAKVFNQVSQMGTDISEYFLPKTTAYHEIWLQGTDERDDDPNWPEIFENRKEGPTKKKTLVSGNALVDVEPIYSNVYLPRKFKVNIAVPPYNDVDVFSIDLGLIAIVNPDTQIIEGYNLYAGGGMGSTHNNTKTYPRTGSDFGFVKPEDVIPAIQAVMIMQRDNGDRQDRKHARLKYTIDDIGVPQFKAMVEEEWGKKFEPSRPYEQFISNHDYFGWAKDETGLNHYTCFIENGRVVDTPELPQKTGLVKIAKLLQKNKSGHFRLTATQHVLISDIEDKDLDEVKKILKQYKLDITELSGIRIASSSCVGLPTCGLAMAESERYLPVLIDEIEEVLEEFGLRHDSIVMRMTGCPNGCSRPWLAEIALIGKAPHTYNLMLGGGYYGQRLNKLYRASVKDDDVIGILKPLFKRWALEREEGEHFGDFVVRVGIIKPTLEGKYFHDDIAEDAY</sequence>
<comment type="similarity">
    <text evidence="4">Belongs to the nitrite and sulfite reductase 4Fe-4S domain family.</text>
</comment>
<dbReference type="NCBIfam" id="NF010029">
    <property type="entry name" value="PRK13504.1"/>
    <property type="match status" value="1"/>
</dbReference>
<evidence type="ECO:0000256" key="8">
    <source>
        <dbReference type="ARBA" id="ARBA00022723"/>
    </source>
</evidence>
<dbReference type="InterPro" id="IPR005117">
    <property type="entry name" value="NiRdtase/SiRdtase_haem-b_fer"/>
</dbReference>
<dbReference type="InterPro" id="IPR009014">
    <property type="entry name" value="Transketo_C/PFOR_II"/>
</dbReference>
<dbReference type="GO" id="GO:0004783">
    <property type="term" value="F:sulfite reductase (NADPH) activity"/>
    <property type="evidence" value="ECO:0007669"/>
    <property type="project" value="UniProtKB-EC"/>
</dbReference>
<dbReference type="InterPro" id="IPR036136">
    <property type="entry name" value="Nit/Sulf_reduc_fer-like_dom_sf"/>
</dbReference>
<organism evidence="15 16">
    <name type="scientific">Maudiozyma exigua</name>
    <name type="common">Yeast</name>
    <name type="synonym">Kazachstania exigua</name>
    <dbReference type="NCBI Taxonomy" id="34358"/>
    <lineage>
        <taxon>Eukaryota</taxon>
        <taxon>Fungi</taxon>
        <taxon>Dikarya</taxon>
        <taxon>Ascomycota</taxon>
        <taxon>Saccharomycotina</taxon>
        <taxon>Saccharomycetes</taxon>
        <taxon>Saccharomycetales</taxon>
        <taxon>Saccharomycetaceae</taxon>
        <taxon>Maudiozyma</taxon>
    </lineage>
</organism>
<dbReference type="PRINTS" id="PR00369">
    <property type="entry name" value="FLAVODOXIN"/>
</dbReference>
<dbReference type="OrthoDB" id="1688044at2759"/>
<dbReference type="PRINTS" id="PR00397">
    <property type="entry name" value="SIROHAEM"/>
</dbReference>
<dbReference type="FunFam" id="3.40.50.360:FF:000016">
    <property type="entry name" value="Sulfite reductase subunit beta"/>
    <property type="match status" value="1"/>
</dbReference>
<accession>A0A9P6W986</accession>
<gene>
    <name evidence="15" type="primary">MET5</name>
    <name evidence="15" type="ORF">C6P45_005372</name>
</gene>
<dbReference type="Pfam" id="PF00258">
    <property type="entry name" value="Flavodoxin_1"/>
    <property type="match status" value="1"/>
</dbReference>
<comment type="catalytic activity">
    <reaction evidence="13">
        <text>hydrogen sulfide + 3 NADP(+) + 3 H2O = sulfite + 3 NADPH + 4 H(+)</text>
        <dbReference type="Rhea" id="RHEA:13801"/>
        <dbReference type="ChEBI" id="CHEBI:15377"/>
        <dbReference type="ChEBI" id="CHEBI:15378"/>
        <dbReference type="ChEBI" id="CHEBI:17359"/>
        <dbReference type="ChEBI" id="CHEBI:29919"/>
        <dbReference type="ChEBI" id="CHEBI:57783"/>
        <dbReference type="ChEBI" id="CHEBI:58349"/>
        <dbReference type="EC" id="1.8.1.2"/>
    </reaction>
</comment>
<evidence type="ECO:0000256" key="6">
    <source>
        <dbReference type="ARBA" id="ARBA00022485"/>
    </source>
</evidence>
<keyword evidence="10" id="KW-0560">Oxidoreductase</keyword>
<proteinExistence type="inferred from homology"/>
<dbReference type="SUPFAM" id="SSF52218">
    <property type="entry name" value="Flavoproteins"/>
    <property type="match status" value="1"/>
</dbReference>
<keyword evidence="6" id="KW-0004">4Fe-4S</keyword>
<reference evidence="15 16" key="1">
    <citation type="submission" date="2020-11" db="EMBL/GenBank/DDBJ databases">
        <title>Kefir isolates.</title>
        <authorList>
            <person name="Marcisauskas S."/>
            <person name="Kim Y."/>
            <person name="Blasche S."/>
        </authorList>
    </citation>
    <scope>NUCLEOTIDE SEQUENCE [LARGE SCALE GENOMIC DNA]</scope>
    <source>
        <strain evidence="15 16">OG2</strain>
    </source>
</reference>
<dbReference type="PANTHER" id="PTHR11493:SF47">
    <property type="entry name" value="SULFITE REDUCTASE [NADPH] SUBUNIT BETA"/>
    <property type="match status" value="1"/>
</dbReference>
<dbReference type="FunFam" id="3.30.413.10:FF:000003">
    <property type="entry name" value="Sulfite reductase [NADPH] hemoprotein beta-component"/>
    <property type="match status" value="1"/>
</dbReference>
<keyword evidence="12" id="KW-0411">Iron-sulfur</keyword>
<evidence type="ECO:0000256" key="9">
    <source>
        <dbReference type="ARBA" id="ARBA00022857"/>
    </source>
</evidence>
<evidence type="ECO:0000259" key="14">
    <source>
        <dbReference type="PROSITE" id="PS50902"/>
    </source>
</evidence>
<evidence type="ECO:0000256" key="4">
    <source>
        <dbReference type="ARBA" id="ARBA00010429"/>
    </source>
</evidence>
<evidence type="ECO:0000256" key="5">
    <source>
        <dbReference type="ARBA" id="ARBA00012604"/>
    </source>
</evidence>
<dbReference type="SUPFAM" id="SSF52518">
    <property type="entry name" value="Thiamin diphosphate-binding fold (THDP-binding)"/>
    <property type="match status" value="1"/>
</dbReference>
<dbReference type="InterPro" id="IPR008254">
    <property type="entry name" value="Flavodoxin/NO_synth"/>
</dbReference>
<protein>
    <recommendedName>
        <fullName evidence="5">assimilatory sulfite reductase (NADPH)</fullName>
        <ecNumber evidence="5">1.8.1.2</ecNumber>
    </recommendedName>
</protein>
<comment type="pathway">
    <text evidence="3">Sulfur metabolism; hydrogen sulfide biosynthesis; hydrogen sulfide from sulfite (NADPH route): step 1/1.</text>
</comment>
<evidence type="ECO:0000256" key="11">
    <source>
        <dbReference type="ARBA" id="ARBA00023004"/>
    </source>
</evidence>
<evidence type="ECO:0000256" key="3">
    <source>
        <dbReference type="ARBA" id="ARBA00004774"/>
    </source>
</evidence>
<dbReference type="Proteomes" id="UP000750334">
    <property type="component" value="Unassembled WGS sequence"/>
</dbReference>
<dbReference type="InterPro" id="IPR029039">
    <property type="entry name" value="Flavoprotein-like_sf"/>
</dbReference>
<evidence type="ECO:0000256" key="2">
    <source>
        <dbReference type="ARBA" id="ARBA00001966"/>
    </source>
</evidence>
<dbReference type="GO" id="GO:0050311">
    <property type="term" value="F:sulfite reductase (ferredoxin) activity"/>
    <property type="evidence" value="ECO:0007669"/>
    <property type="project" value="TreeGrafter"/>
</dbReference>
<comment type="caution">
    <text evidence="15">The sequence shown here is derived from an EMBL/GenBank/DDBJ whole genome shotgun (WGS) entry which is preliminary data.</text>
</comment>
<dbReference type="Gene3D" id="3.30.413.10">
    <property type="entry name" value="Sulfite Reductase Hemoprotein, domain 1"/>
    <property type="match status" value="2"/>
</dbReference>
<dbReference type="Gene3D" id="3.40.50.970">
    <property type="match status" value="1"/>
</dbReference>
<keyword evidence="8" id="KW-0479">Metal-binding</keyword>
<dbReference type="EMBL" id="PUHR01000092">
    <property type="protein sequence ID" value="KAG0667786.1"/>
    <property type="molecule type" value="Genomic_DNA"/>
</dbReference>
<dbReference type="InterPro" id="IPR029061">
    <property type="entry name" value="THDP-binding"/>
</dbReference>
<evidence type="ECO:0000256" key="13">
    <source>
        <dbReference type="ARBA" id="ARBA00052219"/>
    </source>
</evidence>
<keyword evidence="7" id="KW-0349">Heme</keyword>
<dbReference type="InterPro" id="IPR045169">
    <property type="entry name" value="NO2/SO3_Rdtase_4Fe4S_prot"/>
</dbReference>